<dbReference type="AlphaFoldDB" id="A0A9D5HTF2"/>
<dbReference type="GO" id="GO:0006508">
    <property type="term" value="P:proteolysis"/>
    <property type="evidence" value="ECO:0007669"/>
    <property type="project" value="InterPro"/>
</dbReference>
<feature type="signal peptide" evidence="2">
    <location>
        <begin position="1"/>
        <end position="25"/>
    </location>
</feature>
<comment type="caution">
    <text evidence="4">The sequence shown here is derived from an EMBL/GenBank/DDBJ whole genome shotgun (WGS) entry which is preliminary data.</text>
</comment>
<dbReference type="EMBL" id="JAGGNH010000001">
    <property type="protein sequence ID" value="KAJ0987796.1"/>
    <property type="molecule type" value="Genomic_DNA"/>
</dbReference>
<dbReference type="InterPro" id="IPR021109">
    <property type="entry name" value="Peptidase_aspartic_dom_sf"/>
</dbReference>
<proteinExistence type="inferred from homology"/>
<accession>A0A9D5HTF2</accession>
<dbReference type="Gene3D" id="2.40.70.10">
    <property type="entry name" value="Acid Proteases"/>
    <property type="match status" value="1"/>
</dbReference>
<dbReference type="PROSITE" id="PS00141">
    <property type="entry name" value="ASP_PROTEASE"/>
    <property type="match status" value="1"/>
</dbReference>
<dbReference type="InterPro" id="IPR001969">
    <property type="entry name" value="Aspartic_peptidase_AS"/>
</dbReference>
<evidence type="ECO:0000256" key="1">
    <source>
        <dbReference type="ARBA" id="ARBA00007447"/>
    </source>
</evidence>
<reference evidence="4" key="2">
    <citation type="journal article" date="2022" name="Hortic Res">
        <title>The genome of Dioscorea zingiberensis sheds light on the biosynthesis, origin and evolution of the medicinally important diosgenin saponins.</title>
        <authorList>
            <person name="Li Y."/>
            <person name="Tan C."/>
            <person name="Li Z."/>
            <person name="Guo J."/>
            <person name="Li S."/>
            <person name="Chen X."/>
            <person name="Wang C."/>
            <person name="Dai X."/>
            <person name="Yang H."/>
            <person name="Song W."/>
            <person name="Hou L."/>
            <person name="Xu J."/>
            <person name="Tong Z."/>
            <person name="Xu A."/>
            <person name="Yuan X."/>
            <person name="Wang W."/>
            <person name="Yang Q."/>
            <person name="Chen L."/>
            <person name="Sun Z."/>
            <person name="Wang K."/>
            <person name="Pan B."/>
            <person name="Chen J."/>
            <person name="Bao Y."/>
            <person name="Liu F."/>
            <person name="Qi X."/>
            <person name="Gang D.R."/>
            <person name="Wen J."/>
            <person name="Li J."/>
        </authorList>
    </citation>
    <scope>NUCLEOTIDE SEQUENCE</scope>
    <source>
        <strain evidence="4">Dzin_1.0</strain>
    </source>
</reference>
<keyword evidence="5" id="KW-1185">Reference proteome</keyword>
<dbReference type="Proteomes" id="UP001085076">
    <property type="component" value="Miscellaneous, Linkage group lg01"/>
</dbReference>
<reference evidence="4" key="1">
    <citation type="submission" date="2021-03" db="EMBL/GenBank/DDBJ databases">
        <authorList>
            <person name="Li Z."/>
            <person name="Yang C."/>
        </authorList>
    </citation>
    <scope>NUCLEOTIDE SEQUENCE</scope>
    <source>
        <strain evidence="4">Dzin_1.0</strain>
        <tissue evidence="4">Leaf</tissue>
    </source>
</reference>
<dbReference type="GO" id="GO:0004190">
    <property type="term" value="F:aspartic-type endopeptidase activity"/>
    <property type="evidence" value="ECO:0007669"/>
    <property type="project" value="InterPro"/>
</dbReference>
<dbReference type="FunFam" id="2.40.70.10:FF:000073">
    <property type="entry name" value="Aspartic proteinase PCS1"/>
    <property type="match status" value="1"/>
</dbReference>
<dbReference type="PROSITE" id="PS51767">
    <property type="entry name" value="PEPTIDASE_A1"/>
    <property type="match status" value="1"/>
</dbReference>
<dbReference type="InterPro" id="IPR001461">
    <property type="entry name" value="Aspartic_peptidase_A1"/>
</dbReference>
<evidence type="ECO:0000259" key="3">
    <source>
        <dbReference type="PROSITE" id="PS51767"/>
    </source>
</evidence>
<keyword evidence="2" id="KW-0732">Signal</keyword>
<gene>
    <name evidence="4" type="ORF">J5N97_006152</name>
</gene>
<comment type="similarity">
    <text evidence="1">Belongs to the peptidase A1 family.</text>
</comment>
<dbReference type="OrthoDB" id="2747330at2759"/>
<evidence type="ECO:0000313" key="5">
    <source>
        <dbReference type="Proteomes" id="UP001085076"/>
    </source>
</evidence>
<dbReference type="PANTHER" id="PTHR47965:SF77">
    <property type="entry name" value="ASPARTIC PROTEINASE PCS1"/>
    <property type="match status" value="1"/>
</dbReference>
<feature type="chain" id="PRO_5038833389" description="Peptidase A1 domain-containing protein" evidence="2">
    <location>
        <begin position="26"/>
        <end position="242"/>
    </location>
</feature>
<dbReference type="InterPro" id="IPR032861">
    <property type="entry name" value="TAXi_N"/>
</dbReference>
<evidence type="ECO:0000313" key="4">
    <source>
        <dbReference type="EMBL" id="KAJ0987796.1"/>
    </source>
</evidence>
<dbReference type="Pfam" id="PF14543">
    <property type="entry name" value="TAXi_N"/>
    <property type="match status" value="1"/>
</dbReference>
<feature type="domain" description="Peptidase A1" evidence="3">
    <location>
        <begin position="84"/>
        <end position="242"/>
    </location>
</feature>
<evidence type="ECO:0000256" key="2">
    <source>
        <dbReference type="SAM" id="SignalP"/>
    </source>
</evidence>
<organism evidence="4 5">
    <name type="scientific">Dioscorea zingiberensis</name>
    <dbReference type="NCBI Taxonomy" id="325984"/>
    <lineage>
        <taxon>Eukaryota</taxon>
        <taxon>Viridiplantae</taxon>
        <taxon>Streptophyta</taxon>
        <taxon>Embryophyta</taxon>
        <taxon>Tracheophyta</taxon>
        <taxon>Spermatophyta</taxon>
        <taxon>Magnoliopsida</taxon>
        <taxon>Liliopsida</taxon>
        <taxon>Dioscoreales</taxon>
        <taxon>Dioscoreaceae</taxon>
        <taxon>Dioscorea</taxon>
    </lineage>
</organism>
<dbReference type="InterPro" id="IPR033121">
    <property type="entry name" value="PEPTIDASE_A1"/>
</dbReference>
<sequence>MAFSASSHAALLLLLLLLQLNVCLSSRTTTTVMMGRRATKPDTTLALPLRTKKMSSLSLFENKLPSLSPTKAPSKLLFHHNVSLIVSLSVGTPPQNVSMVLDTGSELSWLLCSNSSSFRPRSSSSYSPVPCSSDVCRSGTRDLPVPGTCDPSSHCHVSLSYADASSSEGTLASDHFRLGDSPSLQTTFGCMDSTYDSSSGEDGPVTAGLLGMNRGALSFVTQTNTRRFSYCISDRDSAGVLH</sequence>
<name>A0A9D5HTF2_9LILI</name>
<dbReference type="PANTHER" id="PTHR47965">
    <property type="entry name" value="ASPARTYL PROTEASE-RELATED"/>
    <property type="match status" value="1"/>
</dbReference>
<dbReference type="SUPFAM" id="SSF50630">
    <property type="entry name" value="Acid proteases"/>
    <property type="match status" value="1"/>
</dbReference>
<protein>
    <recommendedName>
        <fullName evidence="3">Peptidase A1 domain-containing protein</fullName>
    </recommendedName>
</protein>